<feature type="compositionally biased region" description="Basic residues" evidence="1">
    <location>
        <begin position="24"/>
        <end position="36"/>
    </location>
</feature>
<feature type="compositionally biased region" description="Low complexity" evidence="1">
    <location>
        <begin position="74"/>
        <end position="99"/>
    </location>
</feature>
<organism evidence="2 3">
    <name type="scientific">Panagrolaimus davidi</name>
    <dbReference type="NCBI Taxonomy" id="227884"/>
    <lineage>
        <taxon>Eukaryota</taxon>
        <taxon>Metazoa</taxon>
        <taxon>Ecdysozoa</taxon>
        <taxon>Nematoda</taxon>
        <taxon>Chromadorea</taxon>
        <taxon>Rhabditida</taxon>
        <taxon>Tylenchina</taxon>
        <taxon>Panagrolaimomorpha</taxon>
        <taxon>Panagrolaimoidea</taxon>
        <taxon>Panagrolaimidae</taxon>
        <taxon>Panagrolaimus</taxon>
    </lineage>
</organism>
<sequence>MAADTPSSSTTASKTPPSSEKKPTLKKKGKKKKLKIKPVIPKSLTANLGETQKKERESEPEEVFEKVSKPKPKTSPTKSSDESSSTSASSNSAESATKTISIQSLPKLPSRQSKCLHDEKKDKIVEYKIDVGRTYSQSSGTLSYDSINVADEAKVNTYRAMGVVVSFLKHSF</sequence>
<proteinExistence type="predicted"/>
<dbReference type="Proteomes" id="UP000887578">
    <property type="component" value="Unplaced"/>
</dbReference>
<feature type="compositionally biased region" description="Low complexity" evidence="1">
    <location>
        <begin position="1"/>
        <end position="18"/>
    </location>
</feature>
<evidence type="ECO:0000313" key="2">
    <source>
        <dbReference type="Proteomes" id="UP000887578"/>
    </source>
</evidence>
<evidence type="ECO:0000256" key="1">
    <source>
        <dbReference type="SAM" id="MobiDB-lite"/>
    </source>
</evidence>
<dbReference type="AlphaFoldDB" id="A0A914QG56"/>
<feature type="region of interest" description="Disordered" evidence="1">
    <location>
        <begin position="1"/>
        <end position="119"/>
    </location>
</feature>
<protein>
    <submittedName>
        <fullName evidence="3">Uncharacterized protein</fullName>
    </submittedName>
</protein>
<dbReference type="WBParaSite" id="PDA_v2.g26243.t1">
    <property type="protein sequence ID" value="PDA_v2.g26243.t1"/>
    <property type="gene ID" value="PDA_v2.g26243"/>
</dbReference>
<reference evidence="3" key="1">
    <citation type="submission" date="2022-11" db="UniProtKB">
        <authorList>
            <consortium name="WormBaseParasite"/>
        </authorList>
    </citation>
    <scope>IDENTIFICATION</scope>
</reference>
<accession>A0A914QG56</accession>
<feature type="compositionally biased region" description="Basic and acidic residues" evidence="1">
    <location>
        <begin position="51"/>
        <end position="68"/>
    </location>
</feature>
<keyword evidence="2" id="KW-1185">Reference proteome</keyword>
<name>A0A914QG56_9BILA</name>
<evidence type="ECO:0000313" key="3">
    <source>
        <dbReference type="WBParaSite" id="PDA_v2.g26243.t1"/>
    </source>
</evidence>